<dbReference type="AlphaFoldDB" id="A0A226N286"/>
<dbReference type="PANTHER" id="PTHR31139">
    <property type="entry name" value="ECTOPIC P GRANULES PROTEIN 5 HOMOLOG"/>
    <property type="match status" value="1"/>
</dbReference>
<keyword evidence="3" id="KW-1185">Reference proteome</keyword>
<accession>A0A226N286</accession>
<comment type="caution">
    <text evidence="2">The sequence shown here is derived from an EMBL/GenBank/DDBJ whole genome shotgun (WGS) entry which is preliminary data.</text>
</comment>
<dbReference type="InterPro" id="IPR051436">
    <property type="entry name" value="Autophagy-related_EPG5"/>
</dbReference>
<dbReference type="STRING" id="9009.A0A226N286"/>
<dbReference type="GO" id="GO:0005737">
    <property type="term" value="C:cytoplasm"/>
    <property type="evidence" value="ECO:0007669"/>
    <property type="project" value="TreeGrafter"/>
</dbReference>
<dbReference type="Proteomes" id="UP000198323">
    <property type="component" value="Unassembled WGS sequence"/>
</dbReference>
<dbReference type="OrthoDB" id="6250996at2759"/>
<dbReference type="InterPro" id="IPR029270">
    <property type="entry name" value="LIX1"/>
</dbReference>
<evidence type="ECO:0000313" key="2">
    <source>
        <dbReference type="EMBL" id="OXB61706.1"/>
    </source>
</evidence>
<proteinExistence type="inferred from homology"/>
<evidence type="ECO:0000313" key="3">
    <source>
        <dbReference type="Proteomes" id="UP000198323"/>
    </source>
</evidence>
<comment type="similarity">
    <text evidence="1">Belongs to the LIX1 family.</text>
</comment>
<dbReference type="PANTHER" id="PTHR31139:SF5">
    <property type="entry name" value="PROTEIN LIMB EXPRESSION 1 HOMOLOG"/>
    <property type="match status" value="1"/>
</dbReference>
<gene>
    <name evidence="2" type="ORF">ASZ78_011867</name>
</gene>
<dbReference type="EMBL" id="MCFN01000261">
    <property type="protein sequence ID" value="OXB61706.1"/>
    <property type="molecule type" value="Genomic_DNA"/>
</dbReference>
<dbReference type="Pfam" id="PF14954">
    <property type="entry name" value="LIX1"/>
    <property type="match status" value="1"/>
</dbReference>
<evidence type="ECO:0000256" key="1">
    <source>
        <dbReference type="ARBA" id="ARBA00007468"/>
    </source>
</evidence>
<name>A0A226N286_CALSU</name>
<reference evidence="2 3" key="1">
    <citation type="submission" date="2016-07" db="EMBL/GenBank/DDBJ databases">
        <title>Disparate Historic Effective Population Sizes Predicted by Modern Levels of Genome Diversity for the Scaled Quail (Callipepla squamata) and the Northern Bobwhite (Colinus virginianus): Inferences from First and Second Generation Draft Genome Assemblies for Sympatric New World Quail.</title>
        <authorList>
            <person name="Oldeschulte D.L."/>
            <person name="Halley Y.A."/>
            <person name="Bhattarai E.K."/>
            <person name="Brashear W.A."/>
            <person name="Hill J."/>
            <person name="Metz R.P."/>
            <person name="Johnson C.D."/>
            <person name="Rollins D."/>
            <person name="Peterson M.J."/>
            <person name="Bickhart D.M."/>
            <person name="Decker J.E."/>
            <person name="Seabury C.M."/>
        </authorList>
    </citation>
    <scope>NUCLEOTIDE SEQUENCE [LARGE SCALE GENOMIC DNA]</scope>
    <source>
        <strain evidence="2 3">Texas</strain>
        <tissue evidence="2">Leg muscle</tissue>
    </source>
</reference>
<dbReference type="GO" id="GO:0097352">
    <property type="term" value="P:autophagosome maturation"/>
    <property type="evidence" value="ECO:0007669"/>
    <property type="project" value="TreeGrafter"/>
</dbReference>
<sequence>MDRTLEALQLVIARILPHRDPALVFKDLNAVAILQEFWESKQKEKAIFPSEGVIVYESLSSLGPPFVSYVTLPGGSCFGNFQSCLSRAEARRDAAKVALINSLFNELPCRRITKEFIMESVQEAVSSTSGNLKDADDPSTSIGAYHYMLESNIGKTMLEFQWWVFFNISICHHILQELMIVFQLLHWNGSLKALRETKCSQQEVISYYSQCSLDEKMRSYMALDWIMKEEESPGIISQELQVALRELEEVRKAGHELRFYKEKKEILSLALSQIYSEQVTTSSWDNQMSLALRGYH</sequence>
<organism evidence="2 3">
    <name type="scientific">Callipepla squamata</name>
    <name type="common">Scaled quail</name>
    <dbReference type="NCBI Taxonomy" id="9009"/>
    <lineage>
        <taxon>Eukaryota</taxon>
        <taxon>Metazoa</taxon>
        <taxon>Chordata</taxon>
        <taxon>Craniata</taxon>
        <taxon>Vertebrata</taxon>
        <taxon>Euteleostomi</taxon>
        <taxon>Archelosauria</taxon>
        <taxon>Archosauria</taxon>
        <taxon>Dinosauria</taxon>
        <taxon>Saurischia</taxon>
        <taxon>Theropoda</taxon>
        <taxon>Coelurosauria</taxon>
        <taxon>Aves</taxon>
        <taxon>Neognathae</taxon>
        <taxon>Galloanserae</taxon>
        <taxon>Galliformes</taxon>
        <taxon>Odontophoridae</taxon>
        <taxon>Callipepla</taxon>
    </lineage>
</organism>
<protein>
    <submittedName>
        <fullName evidence="2">Uncharacterized protein</fullName>
    </submittedName>
</protein>